<keyword evidence="6" id="KW-0238">DNA-binding</keyword>
<dbReference type="GO" id="GO:0005829">
    <property type="term" value="C:cytosol"/>
    <property type="evidence" value="ECO:0007669"/>
    <property type="project" value="TreeGrafter"/>
</dbReference>
<evidence type="ECO:0000256" key="8">
    <source>
        <dbReference type="ARBA" id="ARBA00034617"/>
    </source>
</evidence>
<dbReference type="GO" id="GO:0003677">
    <property type="term" value="F:DNA binding"/>
    <property type="evidence" value="ECO:0007669"/>
    <property type="project" value="UniProtKB-KW"/>
</dbReference>
<comment type="similarity">
    <text evidence="1">Belongs to the helicase family. UvrD subfamily.</text>
</comment>
<evidence type="ECO:0000313" key="16">
    <source>
        <dbReference type="Proteomes" id="UP000019147"/>
    </source>
</evidence>
<dbReference type="InterPro" id="IPR027417">
    <property type="entry name" value="P-loop_NTPase"/>
</dbReference>
<evidence type="ECO:0000256" key="5">
    <source>
        <dbReference type="ARBA" id="ARBA00022840"/>
    </source>
</evidence>
<dbReference type="PROSITE" id="PS51198">
    <property type="entry name" value="UVRD_HELICASE_ATP_BIND"/>
    <property type="match status" value="1"/>
</dbReference>
<dbReference type="Gene3D" id="3.40.50.300">
    <property type="entry name" value="P-loop containing nucleotide triphosphate hydrolases"/>
    <property type="match status" value="2"/>
</dbReference>
<keyword evidence="7" id="KW-0413">Isomerase</keyword>
<evidence type="ECO:0000313" key="15">
    <source>
        <dbReference type="EMBL" id="ANG66049.1"/>
    </source>
</evidence>
<dbReference type="InterPro" id="IPR014016">
    <property type="entry name" value="UvrD-like_ATP-bd"/>
</dbReference>
<dbReference type="CDD" id="cd18807">
    <property type="entry name" value="SF1_C_UvrD"/>
    <property type="match status" value="1"/>
</dbReference>
<dbReference type="GO" id="GO:0005524">
    <property type="term" value="F:ATP binding"/>
    <property type="evidence" value="ECO:0007669"/>
    <property type="project" value="UniProtKB-UniRule"/>
</dbReference>
<dbReference type="GeneID" id="81478032"/>
<dbReference type="RefSeq" id="WP_021828750.1">
    <property type="nucleotide sequence ID" value="NZ_CP015840.1"/>
</dbReference>
<evidence type="ECO:0000256" key="12">
    <source>
        <dbReference type="PROSITE-ProRule" id="PRU00560"/>
    </source>
</evidence>
<feature type="domain" description="UvrD-like helicase ATP-binding" evidence="13">
    <location>
        <begin position="4"/>
        <end position="279"/>
    </location>
</feature>
<evidence type="ECO:0000256" key="1">
    <source>
        <dbReference type="ARBA" id="ARBA00009922"/>
    </source>
</evidence>
<evidence type="ECO:0000256" key="3">
    <source>
        <dbReference type="ARBA" id="ARBA00022801"/>
    </source>
</evidence>
<dbReference type="Gene3D" id="1.10.10.160">
    <property type="match status" value="1"/>
</dbReference>
<dbReference type="SUPFAM" id="SSF52540">
    <property type="entry name" value="P-loop containing nucleoside triphosphate hydrolases"/>
    <property type="match status" value="1"/>
</dbReference>
<dbReference type="OrthoDB" id="9810135at2"/>
<feature type="domain" description="UvrD-like helicase C-terminal" evidence="14">
    <location>
        <begin position="280"/>
        <end position="556"/>
    </location>
</feature>
<dbReference type="PROSITE" id="PS51217">
    <property type="entry name" value="UVRD_HELICASE_CTER"/>
    <property type="match status" value="1"/>
</dbReference>
<evidence type="ECO:0000256" key="2">
    <source>
        <dbReference type="ARBA" id="ARBA00022741"/>
    </source>
</evidence>
<dbReference type="GO" id="GO:0043138">
    <property type="term" value="F:3'-5' DNA helicase activity"/>
    <property type="evidence" value="ECO:0007669"/>
    <property type="project" value="UniProtKB-EC"/>
</dbReference>
<dbReference type="InterPro" id="IPR000212">
    <property type="entry name" value="DNA_helicase_UvrD/REP"/>
</dbReference>
<keyword evidence="3 12" id="KW-0378">Hydrolase</keyword>
<dbReference type="GO" id="GO:0000725">
    <property type="term" value="P:recombinational repair"/>
    <property type="evidence" value="ECO:0007669"/>
    <property type="project" value="TreeGrafter"/>
</dbReference>
<sequence length="637" mass="73306">MLTSELNQAQRNAVTAPLSPILVLAGAGAGKTRVVTHRILHLINEGISPKEILAVTFTNKAARELRERVIHLCSKVRGENIPMVCTFHSLAVFILRRSIHLLNRDNNFIIYDQGDADKLLKQCLQKMNLKKALSNQVQHAISQAKNRLLLPEDLNPEDYIHPIIPIYKEYQQRLQEANAVDFDDLLFLSVKLFQDYPEAKAEYSELWKALLIDEYQDTNHAQYIMALTLAKKYQNIFAVGDPDQSIYSWRGANIHNILNFEKDYPQAQIIYLEDNYRSCANILHAANTLIQNNTSRLPKNLHSVKGPGEKIRVFLGKTDRDEAEFVVNEISRLHRQSQIPLQDICIFYRTNSQSRTFEDALLRHRVPYEIFGGISFYKRKEIQDILSFLRMLVSKHDVIAFERTIQLPKRGIGPTAISALIDYALSNNLPILKACTQVLETQSIKLSKKQSEGLRQYVHTFKLLEDAQATLSLSEFVIATIRITEYLHILQQEDPDTYEDRKSNLDALVAKTFEWEQNSDPSLEAFLDDLALKSSTEEILVTEDRVNLMTIHNGKGLEFRIAFIVGLEEKLFPHANSNNIYENLEEERRLCYVGITRAKDLLYLTAAQTRFLWNAVRIMRPSRFLSELPKDCWVQVH</sequence>
<dbReference type="Gene3D" id="1.10.486.10">
    <property type="entry name" value="PCRA, domain 4"/>
    <property type="match status" value="1"/>
</dbReference>
<evidence type="ECO:0000259" key="13">
    <source>
        <dbReference type="PROSITE" id="PS51198"/>
    </source>
</evidence>
<evidence type="ECO:0000256" key="4">
    <source>
        <dbReference type="ARBA" id="ARBA00022806"/>
    </source>
</evidence>
<dbReference type="AlphaFoldDB" id="A0A173DYP9"/>
<dbReference type="Pfam" id="PF13361">
    <property type="entry name" value="UvrD_C"/>
    <property type="match status" value="1"/>
</dbReference>
<keyword evidence="4 12" id="KW-0347">Helicase</keyword>
<dbReference type="eggNOG" id="COG0210">
    <property type="taxonomic scope" value="Bacteria"/>
</dbReference>
<reference evidence="15 16" key="1">
    <citation type="journal article" date="2014" name="Syst. Appl. Microbiol.">
        <title>Evidence for the existence of two new members of the family Chlamydiaceae and proposal of Chlamydia avium sp. nov. and Chlamydia gallinacea sp. nov.</title>
        <authorList>
            <person name="Sachse K."/>
            <person name="Laroucau K."/>
            <person name="Riege K."/>
            <person name="Wehner S."/>
            <person name="Dilcher M."/>
            <person name="Creasy H.H."/>
            <person name="Weidmann M."/>
            <person name="Myers G."/>
            <person name="Vorimore F."/>
            <person name="Vicari N."/>
            <person name="Magnino S."/>
            <person name="Liebler-Tenorio E."/>
            <person name="Ruettger A."/>
            <person name="Bavoil P.M."/>
            <person name="Hufert F.T."/>
            <person name="Rossello-Mora R."/>
            <person name="Marz M."/>
        </authorList>
    </citation>
    <scope>NUCLEOTIDE SEQUENCE [LARGE SCALE GENOMIC DNA]</scope>
    <source>
        <strain evidence="15 16">08-1274/3</strain>
    </source>
</reference>
<feature type="binding site" evidence="12">
    <location>
        <begin position="25"/>
        <end position="32"/>
    </location>
    <ligand>
        <name>ATP</name>
        <dbReference type="ChEBI" id="CHEBI:30616"/>
    </ligand>
</feature>
<dbReference type="PANTHER" id="PTHR11070:SF2">
    <property type="entry name" value="ATP-DEPENDENT DNA HELICASE SRS2"/>
    <property type="match status" value="1"/>
</dbReference>
<evidence type="ECO:0000256" key="10">
    <source>
        <dbReference type="ARBA" id="ARBA00034923"/>
    </source>
</evidence>
<keyword evidence="5 12" id="KW-0067">ATP-binding</keyword>
<dbReference type="InterPro" id="IPR014017">
    <property type="entry name" value="DNA_helicase_UvrD-like_C"/>
</dbReference>
<evidence type="ECO:0000256" key="7">
    <source>
        <dbReference type="ARBA" id="ARBA00023235"/>
    </source>
</evidence>
<dbReference type="Pfam" id="PF00580">
    <property type="entry name" value="UvrD-helicase"/>
    <property type="match status" value="1"/>
</dbReference>
<dbReference type="KEGG" id="cgz:M787_001770"/>
<organism evidence="15 16">
    <name type="scientific">Chlamydia gallinacea 08-1274/3</name>
    <dbReference type="NCBI Taxonomy" id="1143323"/>
    <lineage>
        <taxon>Bacteria</taxon>
        <taxon>Pseudomonadati</taxon>
        <taxon>Chlamydiota</taxon>
        <taxon>Chlamydiia</taxon>
        <taxon>Chlamydiales</taxon>
        <taxon>Chlamydiaceae</taxon>
        <taxon>Chlamydia/Chlamydophila group</taxon>
        <taxon>Chlamydia</taxon>
    </lineage>
</organism>
<evidence type="ECO:0000256" key="6">
    <source>
        <dbReference type="ARBA" id="ARBA00023125"/>
    </source>
</evidence>
<dbReference type="EC" id="5.6.2.4" evidence="9"/>
<evidence type="ECO:0000256" key="9">
    <source>
        <dbReference type="ARBA" id="ARBA00034808"/>
    </source>
</evidence>
<comment type="catalytic activity">
    <reaction evidence="11">
        <text>ATP + H2O = ADP + phosphate + H(+)</text>
        <dbReference type="Rhea" id="RHEA:13065"/>
        <dbReference type="ChEBI" id="CHEBI:15377"/>
        <dbReference type="ChEBI" id="CHEBI:15378"/>
        <dbReference type="ChEBI" id="CHEBI:30616"/>
        <dbReference type="ChEBI" id="CHEBI:43474"/>
        <dbReference type="ChEBI" id="CHEBI:456216"/>
        <dbReference type="EC" id="5.6.2.4"/>
    </reaction>
</comment>
<dbReference type="PANTHER" id="PTHR11070">
    <property type="entry name" value="UVRD / RECB / PCRA DNA HELICASE FAMILY MEMBER"/>
    <property type="match status" value="1"/>
</dbReference>
<dbReference type="Proteomes" id="UP000019147">
    <property type="component" value="Chromosome"/>
</dbReference>
<dbReference type="CDD" id="cd17932">
    <property type="entry name" value="DEXQc_UvrD"/>
    <property type="match status" value="1"/>
</dbReference>
<accession>A0A173DYP9</accession>
<dbReference type="GO" id="GO:0016887">
    <property type="term" value="F:ATP hydrolysis activity"/>
    <property type="evidence" value="ECO:0007669"/>
    <property type="project" value="RHEA"/>
</dbReference>
<evidence type="ECO:0000259" key="14">
    <source>
        <dbReference type="PROSITE" id="PS51217"/>
    </source>
</evidence>
<dbReference type="STRING" id="1143323.M787_001770"/>
<dbReference type="InterPro" id="IPR013986">
    <property type="entry name" value="DExx_box_DNA_helicase_dom_sf"/>
</dbReference>
<name>A0A173DYP9_9CHLA</name>
<protein>
    <recommendedName>
        <fullName evidence="9">DNA 3'-5' helicase</fullName>
        <ecNumber evidence="9">5.6.2.4</ecNumber>
    </recommendedName>
    <alternativeName>
        <fullName evidence="10">DNA 3'-5' helicase II</fullName>
    </alternativeName>
</protein>
<dbReference type="EMBL" id="CP015840">
    <property type="protein sequence ID" value="ANG66049.1"/>
    <property type="molecule type" value="Genomic_DNA"/>
</dbReference>
<keyword evidence="2 12" id="KW-0547">Nucleotide-binding</keyword>
<comment type="catalytic activity">
    <reaction evidence="8">
        <text>Couples ATP hydrolysis with the unwinding of duplex DNA by translocating in the 3'-5' direction.</text>
        <dbReference type="EC" id="5.6.2.4"/>
    </reaction>
</comment>
<proteinExistence type="inferred from homology"/>
<evidence type="ECO:0000256" key="11">
    <source>
        <dbReference type="ARBA" id="ARBA00048988"/>
    </source>
</evidence>
<dbReference type="GO" id="GO:0033202">
    <property type="term" value="C:DNA helicase complex"/>
    <property type="evidence" value="ECO:0007669"/>
    <property type="project" value="TreeGrafter"/>
</dbReference>
<gene>
    <name evidence="15" type="ORF">M787_001770</name>
</gene>